<feature type="compositionally biased region" description="Acidic residues" evidence="1">
    <location>
        <begin position="456"/>
        <end position="468"/>
    </location>
</feature>
<dbReference type="SUPFAM" id="SSF53067">
    <property type="entry name" value="Actin-like ATPase domain"/>
    <property type="match status" value="1"/>
</dbReference>
<feature type="region of interest" description="Disordered" evidence="1">
    <location>
        <begin position="361"/>
        <end position="380"/>
    </location>
</feature>
<feature type="compositionally biased region" description="Low complexity" evidence="1">
    <location>
        <begin position="240"/>
        <end position="249"/>
    </location>
</feature>
<evidence type="ECO:0000256" key="1">
    <source>
        <dbReference type="SAM" id="MobiDB-lite"/>
    </source>
</evidence>
<accession>A0A917AFE0</accession>
<sequence length="792" mass="84687">MKTRFNILLSPDGIALARSGSEEEVLHRFQLDPEQLPEQMEALRAAADKDAPEGWESVLVLPDDQILYTRLTMPDGQDLQSDIRERLDGLTPYDVNDLLFDWEREDEFTVQVAAVAQDTLTEAEEFATAFDLNPVGFTSTPPETRFPREPWYGPTQFALSNPVPEPAAETDQPLESDPVPVDPVVEEEPETVEKPEASATEVPDDLKPSTDPDEAELETSEEGATDAEQGEPEVVEEPEAVVPVEVAPASDTPEVVDEEGSDDEPANDPVSEEPVTATALPDKLDTPEIEEPEEAVALPAAAEDDTPEQHAPAKPVKHDLRQILMACAALLVLSIGFWAYLSYSDRPKAPVELAEIEPAVTAPEPVEAEETTPVEAPDLPVPSTQAEIAELPLPPQSEPSETLFDAGPQIETPVLRATPALPEPAEAHALPSVLNTTPPVPTPPAEEVAEAPTEPADVEQPAEPEVVESAEVAPSTEEAPTDVAEAATTPIEIEAPQLETASDSAEPEQTVEAPIAEESVPSDAVEAETDAADTELATLDPVASEQVEPAPEELTGLEEEEPLSSSTETATADPTSGDPSEETTETPVEPTEDFDIAVIEGAPEDAPAIRPVPEATTDDLASYRPATRPETILPRPELRVVIATEESPGFRPIERPAALSVPRPTVIIASNPPIRPTARPRNQSASINDAVRAATTPQASSPAPSSKPGIPTSASIADRATDENELRLRQVNLIGVFGSRSNRRALVRLSSGRILRLQVGDRLDGGKVSAITDNALTYVKRGKNVVLKMPNS</sequence>
<gene>
    <name evidence="2" type="ORF">GCM10011517_13270</name>
</gene>
<feature type="compositionally biased region" description="Acidic residues" evidence="1">
    <location>
        <begin position="579"/>
        <end position="594"/>
    </location>
</feature>
<feature type="compositionally biased region" description="Low complexity" evidence="1">
    <location>
        <begin position="693"/>
        <end position="708"/>
    </location>
</feature>
<organism evidence="2 3">
    <name type="scientific">Actibacterium pelagium</name>
    <dbReference type="NCBI Taxonomy" id="2029103"/>
    <lineage>
        <taxon>Bacteria</taxon>
        <taxon>Pseudomonadati</taxon>
        <taxon>Pseudomonadota</taxon>
        <taxon>Alphaproteobacteria</taxon>
        <taxon>Rhodobacterales</taxon>
        <taxon>Roseobacteraceae</taxon>
        <taxon>Actibacterium</taxon>
    </lineage>
</organism>
<dbReference type="Proteomes" id="UP000606730">
    <property type="component" value="Unassembled WGS sequence"/>
</dbReference>
<dbReference type="InterPro" id="IPR043129">
    <property type="entry name" value="ATPase_NBD"/>
</dbReference>
<comment type="caution">
    <text evidence="2">The sequence shown here is derived from an EMBL/GenBank/DDBJ whole genome shotgun (WGS) entry which is preliminary data.</text>
</comment>
<name>A0A917AFE0_9RHOB</name>
<proteinExistence type="predicted"/>
<dbReference type="Gene3D" id="3.30.420.380">
    <property type="match status" value="1"/>
</dbReference>
<feature type="compositionally biased region" description="Acidic residues" evidence="1">
    <location>
        <begin position="211"/>
        <end position="239"/>
    </location>
</feature>
<feature type="region of interest" description="Disordered" evidence="1">
    <location>
        <begin position="428"/>
        <end position="594"/>
    </location>
</feature>
<feature type="compositionally biased region" description="Low complexity" evidence="1">
    <location>
        <begin position="469"/>
        <end position="496"/>
    </location>
</feature>
<feature type="compositionally biased region" description="Low complexity" evidence="1">
    <location>
        <begin position="563"/>
        <end position="572"/>
    </location>
</feature>
<feature type="region of interest" description="Disordered" evidence="1">
    <location>
        <begin position="691"/>
        <end position="714"/>
    </location>
</feature>
<evidence type="ECO:0000313" key="3">
    <source>
        <dbReference type="Proteomes" id="UP000606730"/>
    </source>
</evidence>
<reference evidence="2" key="2">
    <citation type="submission" date="2020-09" db="EMBL/GenBank/DDBJ databases">
        <authorList>
            <person name="Sun Q."/>
            <person name="Zhou Y."/>
        </authorList>
    </citation>
    <scope>NUCLEOTIDE SEQUENCE</scope>
    <source>
        <strain evidence="2">CGMCC 1.16012</strain>
    </source>
</reference>
<dbReference type="EMBL" id="BMKN01000001">
    <property type="protein sequence ID" value="GGE46884.1"/>
    <property type="molecule type" value="Genomic_DNA"/>
</dbReference>
<evidence type="ECO:0008006" key="4">
    <source>
        <dbReference type="Google" id="ProtNLM"/>
    </source>
</evidence>
<dbReference type="AlphaFoldDB" id="A0A917AFE0"/>
<protein>
    <recommendedName>
        <fullName evidence="4">Type IV pilus biogenesis protein PilP</fullName>
    </recommendedName>
</protein>
<dbReference type="OrthoDB" id="7870459at2"/>
<keyword evidence="3" id="KW-1185">Reference proteome</keyword>
<dbReference type="RefSeq" id="WP_095595856.1">
    <property type="nucleotide sequence ID" value="NZ_BMKN01000001.1"/>
</dbReference>
<feature type="region of interest" description="Disordered" evidence="1">
    <location>
        <begin position="134"/>
        <end position="314"/>
    </location>
</feature>
<evidence type="ECO:0000313" key="2">
    <source>
        <dbReference type="EMBL" id="GGE46884.1"/>
    </source>
</evidence>
<reference evidence="2" key="1">
    <citation type="journal article" date="2014" name="Int. J. Syst. Evol. Microbiol.">
        <title>Complete genome sequence of Corynebacterium casei LMG S-19264T (=DSM 44701T), isolated from a smear-ripened cheese.</title>
        <authorList>
            <consortium name="US DOE Joint Genome Institute (JGI-PGF)"/>
            <person name="Walter F."/>
            <person name="Albersmeier A."/>
            <person name="Kalinowski J."/>
            <person name="Ruckert C."/>
        </authorList>
    </citation>
    <scope>NUCLEOTIDE SEQUENCE</scope>
    <source>
        <strain evidence="2">CGMCC 1.16012</strain>
    </source>
</reference>
<feature type="compositionally biased region" description="Acidic residues" evidence="1">
    <location>
        <begin position="254"/>
        <end position="266"/>
    </location>
</feature>